<reference evidence="1" key="2">
    <citation type="journal article" date="2015" name="Data Brief">
        <title>Shoot transcriptome of the giant reed, Arundo donax.</title>
        <authorList>
            <person name="Barrero R.A."/>
            <person name="Guerrero F.D."/>
            <person name="Moolhuijzen P."/>
            <person name="Goolsby J.A."/>
            <person name="Tidwell J."/>
            <person name="Bellgard S.E."/>
            <person name="Bellgard M.I."/>
        </authorList>
    </citation>
    <scope>NUCLEOTIDE SEQUENCE</scope>
    <source>
        <tissue evidence="1">Shoot tissue taken approximately 20 cm above the soil surface</tissue>
    </source>
</reference>
<protein>
    <submittedName>
        <fullName evidence="1">Uncharacterized protein</fullName>
    </submittedName>
</protein>
<accession>A0A0A9HNN6</accession>
<evidence type="ECO:0000313" key="1">
    <source>
        <dbReference type="EMBL" id="JAE38347.1"/>
    </source>
</evidence>
<proteinExistence type="predicted"/>
<dbReference type="EMBL" id="GBRH01159549">
    <property type="protein sequence ID" value="JAE38347.1"/>
    <property type="molecule type" value="Transcribed_RNA"/>
</dbReference>
<name>A0A0A9HNN6_ARUDO</name>
<dbReference type="AlphaFoldDB" id="A0A0A9HNN6"/>
<sequence length="51" mass="5942">MCTLYFFTDMEVFQTVTTHQLGRLDVFQNAQCVKVNPDSPQKQVRFLTLSD</sequence>
<organism evidence="1">
    <name type="scientific">Arundo donax</name>
    <name type="common">Giant reed</name>
    <name type="synonym">Donax arundinaceus</name>
    <dbReference type="NCBI Taxonomy" id="35708"/>
    <lineage>
        <taxon>Eukaryota</taxon>
        <taxon>Viridiplantae</taxon>
        <taxon>Streptophyta</taxon>
        <taxon>Embryophyta</taxon>
        <taxon>Tracheophyta</taxon>
        <taxon>Spermatophyta</taxon>
        <taxon>Magnoliopsida</taxon>
        <taxon>Liliopsida</taxon>
        <taxon>Poales</taxon>
        <taxon>Poaceae</taxon>
        <taxon>PACMAD clade</taxon>
        <taxon>Arundinoideae</taxon>
        <taxon>Arundineae</taxon>
        <taxon>Arundo</taxon>
    </lineage>
</organism>
<reference evidence="1" key="1">
    <citation type="submission" date="2014-09" db="EMBL/GenBank/DDBJ databases">
        <authorList>
            <person name="Magalhaes I.L.F."/>
            <person name="Oliveira U."/>
            <person name="Santos F.R."/>
            <person name="Vidigal T.H.D.A."/>
            <person name="Brescovit A.D."/>
            <person name="Santos A.J."/>
        </authorList>
    </citation>
    <scope>NUCLEOTIDE SEQUENCE</scope>
    <source>
        <tissue evidence="1">Shoot tissue taken approximately 20 cm above the soil surface</tissue>
    </source>
</reference>